<dbReference type="AlphaFoldDB" id="A0A5B7SP09"/>
<protein>
    <submittedName>
        <fullName evidence="1">Adenylosuccinate lyase</fullName>
    </submittedName>
</protein>
<organism evidence="1 2">
    <name type="scientific">Aggregatimonas sangjinii</name>
    <dbReference type="NCBI Taxonomy" id="2583587"/>
    <lineage>
        <taxon>Bacteria</taxon>
        <taxon>Pseudomonadati</taxon>
        <taxon>Bacteroidota</taxon>
        <taxon>Flavobacteriia</taxon>
        <taxon>Flavobacteriales</taxon>
        <taxon>Flavobacteriaceae</taxon>
        <taxon>Aggregatimonas</taxon>
    </lineage>
</organism>
<name>A0A5B7SP09_9FLAO</name>
<accession>A0A5B7SP09</accession>
<evidence type="ECO:0000313" key="2">
    <source>
        <dbReference type="Proteomes" id="UP000310017"/>
    </source>
</evidence>
<dbReference type="GO" id="GO:0016829">
    <property type="term" value="F:lyase activity"/>
    <property type="evidence" value="ECO:0007669"/>
    <property type="project" value="UniProtKB-KW"/>
</dbReference>
<sequence>MTKTELYELLDYVNHSREKRMEMARMVLSNSELVQPLFEIGFDVDNPISSKACWILEFTAREKLAYIFPHLDVFTTGLGIVHFDSSIRPLAKICELLVVSYYSKEKNTTQKALTRVHLESITEACFDWLIGDSKVAPKAYAMTSLLLLGQTFDWIHPELKIIVEQHYATGSAAYKARARMVLAKLK</sequence>
<dbReference type="EMBL" id="CP040710">
    <property type="protein sequence ID" value="QCX00326.1"/>
    <property type="molecule type" value="Genomic_DNA"/>
</dbReference>
<keyword evidence="1" id="KW-0456">Lyase</keyword>
<dbReference type="KEGG" id="asag:FGM00_09460"/>
<keyword evidence="2" id="KW-1185">Reference proteome</keyword>
<dbReference type="RefSeq" id="WP_138852672.1">
    <property type="nucleotide sequence ID" value="NZ_CP040710.1"/>
</dbReference>
<dbReference type="OrthoDB" id="979487at2"/>
<evidence type="ECO:0000313" key="1">
    <source>
        <dbReference type="EMBL" id="QCX00326.1"/>
    </source>
</evidence>
<reference evidence="1 2" key="1">
    <citation type="submission" date="2019-05" db="EMBL/GenBank/DDBJ databases">
        <title>Genome sequencing of F202Z8.</title>
        <authorList>
            <person name="Kwon Y.M."/>
        </authorList>
    </citation>
    <scope>NUCLEOTIDE SEQUENCE [LARGE SCALE GENOMIC DNA]</scope>
    <source>
        <strain evidence="1 2">F202Z8</strain>
    </source>
</reference>
<proteinExistence type="predicted"/>
<gene>
    <name evidence="1" type="ORF">FGM00_09460</name>
</gene>
<dbReference type="Proteomes" id="UP000310017">
    <property type="component" value="Chromosome"/>
</dbReference>